<accession>A0A1Y2HK07</accession>
<evidence type="ECO:0000313" key="13">
    <source>
        <dbReference type="EMBL" id="ORZ34920.1"/>
    </source>
</evidence>
<evidence type="ECO:0000256" key="2">
    <source>
        <dbReference type="ARBA" id="ARBA00022679"/>
    </source>
</evidence>
<proteinExistence type="inferred from homology"/>
<dbReference type="InterPro" id="IPR000719">
    <property type="entry name" value="Prot_kinase_dom"/>
</dbReference>
<feature type="binding site" evidence="7">
    <location>
        <position position="243"/>
    </location>
    <ligand>
        <name>ATP</name>
        <dbReference type="ChEBI" id="CHEBI:30616"/>
    </ligand>
</feature>
<dbReference type="SMART" id="SM00220">
    <property type="entry name" value="S_TKc"/>
    <property type="match status" value="1"/>
</dbReference>
<dbReference type="PROSITE" id="PS50011">
    <property type="entry name" value="PROTEIN_KINASE_DOM"/>
    <property type="match status" value="1"/>
</dbReference>
<dbReference type="Pfam" id="PF00069">
    <property type="entry name" value="Pkinase"/>
    <property type="match status" value="1"/>
</dbReference>
<feature type="domain" description="Protein kinase" evidence="12">
    <location>
        <begin position="96"/>
        <end position="323"/>
    </location>
</feature>
<protein>
    <submittedName>
        <fullName evidence="13">Kinase-like domain-containing protein</fullName>
    </submittedName>
</protein>
<dbReference type="PROSITE" id="PS00107">
    <property type="entry name" value="PROTEIN_KINASE_ATP"/>
    <property type="match status" value="1"/>
</dbReference>
<evidence type="ECO:0000313" key="14">
    <source>
        <dbReference type="Proteomes" id="UP000193411"/>
    </source>
</evidence>
<dbReference type="Proteomes" id="UP000193411">
    <property type="component" value="Unassembled WGS sequence"/>
</dbReference>
<dbReference type="AlphaFoldDB" id="A0A1Y2HK07"/>
<dbReference type="InterPro" id="IPR008271">
    <property type="entry name" value="Ser/Thr_kinase_AS"/>
</dbReference>
<gene>
    <name evidence="13" type="ORF">BCR44DRAFT_49884</name>
</gene>
<organism evidence="13 14">
    <name type="scientific">Catenaria anguillulae PL171</name>
    <dbReference type="NCBI Taxonomy" id="765915"/>
    <lineage>
        <taxon>Eukaryota</taxon>
        <taxon>Fungi</taxon>
        <taxon>Fungi incertae sedis</taxon>
        <taxon>Blastocladiomycota</taxon>
        <taxon>Blastocladiomycetes</taxon>
        <taxon>Blastocladiales</taxon>
        <taxon>Catenariaceae</taxon>
        <taxon>Catenaria</taxon>
    </lineage>
</organism>
<evidence type="ECO:0000256" key="6">
    <source>
        <dbReference type="PIRSR" id="PIRSR630616-1"/>
    </source>
</evidence>
<dbReference type="STRING" id="765915.A0A1Y2HK07"/>
<evidence type="ECO:0000256" key="5">
    <source>
        <dbReference type="ARBA" id="ARBA00022840"/>
    </source>
</evidence>
<evidence type="ECO:0000259" key="12">
    <source>
        <dbReference type="PROSITE" id="PS50011"/>
    </source>
</evidence>
<dbReference type="PANTHER" id="PTHR24350">
    <property type="entry name" value="SERINE/THREONINE-PROTEIN KINASE IAL-RELATED"/>
    <property type="match status" value="1"/>
</dbReference>
<dbReference type="SUPFAM" id="SSF56112">
    <property type="entry name" value="Protein kinase-like (PK-like)"/>
    <property type="match status" value="1"/>
</dbReference>
<dbReference type="PROSITE" id="PS00108">
    <property type="entry name" value="PROTEIN_KINASE_ST"/>
    <property type="match status" value="1"/>
</dbReference>
<reference evidence="13 14" key="1">
    <citation type="submission" date="2016-07" db="EMBL/GenBank/DDBJ databases">
        <title>Pervasive Adenine N6-methylation of Active Genes in Fungi.</title>
        <authorList>
            <consortium name="DOE Joint Genome Institute"/>
            <person name="Mondo S.J."/>
            <person name="Dannebaum R.O."/>
            <person name="Kuo R.C."/>
            <person name="Labutti K."/>
            <person name="Haridas S."/>
            <person name="Kuo A."/>
            <person name="Salamov A."/>
            <person name="Ahrendt S.R."/>
            <person name="Lipzen A."/>
            <person name="Sullivan W."/>
            <person name="Andreopoulos W.B."/>
            <person name="Clum A."/>
            <person name="Lindquist E."/>
            <person name="Daum C."/>
            <person name="Ramamoorthy G.K."/>
            <person name="Gryganskyi A."/>
            <person name="Culley D."/>
            <person name="Magnuson J.K."/>
            <person name="James T.Y."/>
            <person name="O'Malley M.A."/>
            <person name="Stajich J.E."/>
            <person name="Spatafora J.W."/>
            <person name="Visel A."/>
            <person name="Grigoriev I.V."/>
        </authorList>
    </citation>
    <scope>NUCLEOTIDE SEQUENCE [LARGE SCALE GENOMIC DNA]</scope>
    <source>
        <strain evidence="13 14">PL171</strain>
    </source>
</reference>
<dbReference type="Gene3D" id="1.10.510.10">
    <property type="entry name" value="Transferase(Phosphotransferase) domain 1"/>
    <property type="match status" value="1"/>
</dbReference>
<keyword evidence="4 13" id="KW-0418">Kinase</keyword>
<evidence type="ECO:0000256" key="4">
    <source>
        <dbReference type="ARBA" id="ARBA00022777"/>
    </source>
</evidence>
<keyword evidence="1 10" id="KW-0723">Serine/threonine-protein kinase</keyword>
<feature type="compositionally biased region" description="Basic and acidic residues" evidence="11">
    <location>
        <begin position="40"/>
        <end position="51"/>
    </location>
</feature>
<dbReference type="GO" id="GO:0005524">
    <property type="term" value="F:ATP binding"/>
    <property type="evidence" value="ECO:0007669"/>
    <property type="project" value="UniProtKB-UniRule"/>
</dbReference>
<evidence type="ECO:0000256" key="11">
    <source>
        <dbReference type="SAM" id="MobiDB-lite"/>
    </source>
</evidence>
<dbReference type="GO" id="GO:0004674">
    <property type="term" value="F:protein serine/threonine kinase activity"/>
    <property type="evidence" value="ECO:0007669"/>
    <property type="project" value="UniProtKB-KW"/>
</dbReference>
<dbReference type="OrthoDB" id="40902at2759"/>
<feature type="cross-link" description="Glycyl lysine isopeptide (Lys-Gly) (interchain with G-Cter in SUMO2)" evidence="8">
    <location>
        <position position="221"/>
    </location>
</feature>
<feature type="compositionally biased region" description="Polar residues" evidence="11">
    <location>
        <begin position="1"/>
        <end position="39"/>
    </location>
</feature>
<comment type="similarity">
    <text evidence="10">Belongs to the protein kinase superfamily.</text>
</comment>
<dbReference type="InterPro" id="IPR017441">
    <property type="entry name" value="Protein_kinase_ATP_BS"/>
</dbReference>
<evidence type="ECO:0000256" key="9">
    <source>
        <dbReference type="PROSITE-ProRule" id="PRU10141"/>
    </source>
</evidence>
<feature type="binding site" evidence="7">
    <location>
        <begin position="223"/>
        <end position="224"/>
    </location>
    <ligand>
        <name>ATP</name>
        <dbReference type="ChEBI" id="CHEBI:30616"/>
    </ligand>
</feature>
<evidence type="ECO:0000256" key="10">
    <source>
        <dbReference type="RuleBase" id="RU000304"/>
    </source>
</evidence>
<keyword evidence="14" id="KW-1185">Reference proteome</keyword>
<keyword evidence="3 7" id="KW-0547">Nucleotide-binding</keyword>
<evidence type="ECO:0000256" key="8">
    <source>
        <dbReference type="PIRSR" id="PIRSR630616-3"/>
    </source>
</evidence>
<evidence type="ECO:0000256" key="3">
    <source>
        <dbReference type="ARBA" id="ARBA00022741"/>
    </source>
</evidence>
<evidence type="ECO:0000256" key="1">
    <source>
        <dbReference type="ARBA" id="ARBA00022527"/>
    </source>
</evidence>
<keyword evidence="5 7" id="KW-0067">ATP-binding</keyword>
<name>A0A1Y2HK07_9FUNG</name>
<feature type="binding site" evidence="7 9">
    <location>
        <position position="125"/>
    </location>
    <ligand>
        <name>ATP</name>
        <dbReference type="ChEBI" id="CHEBI:30616"/>
    </ligand>
</feature>
<sequence>MPSQVTERPTSVDTLTSSHDPTNTVTSSSLAHTLSNNNSERSEPNHAKEQALDPVPESTSTAASNAVDGDVHSASRSRTKYSHESDPELQKFKESYELLKYLGSGSFSTVWKSRHLASGQLYACKIISKKKAQLPQHNANVPEVSILKGLLPHPNIVGCHGFVETKSHVYVLQDLYMSGDLFDLLVETPNVDECQFRSVIHQMLCGLEHIHAHGIAHRDIKPENVVLDHIGNGEGALRAAITDFGIARKVHNRGPSDLCGTLAYIAPELLNARERSKCDLLAADMWAMGLLGGPIHRIDQAMTCTAAGHGDCAKFAPSRRDQA</sequence>
<feature type="active site" description="Proton acceptor" evidence="6">
    <location>
        <position position="219"/>
    </location>
</feature>
<keyword evidence="2" id="KW-0808">Transferase</keyword>
<evidence type="ECO:0000256" key="7">
    <source>
        <dbReference type="PIRSR" id="PIRSR630616-2"/>
    </source>
</evidence>
<comment type="caution">
    <text evidence="13">The sequence shown here is derived from an EMBL/GenBank/DDBJ whole genome shotgun (WGS) entry which is preliminary data.</text>
</comment>
<dbReference type="InterPro" id="IPR030616">
    <property type="entry name" value="Aur-like"/>
</dbReference>
<dbReference type="InterPro" id="IPR011009">
    <property type="entry name" value="Kinase-like_dom_sf"/>
</dbReference>
<feature type="region of interest" description="Disordered" evidence="11">
    <location>
        <begin position="1"/>
        <end position="87"/>
    </location>
</feature>
<dbReference type="EMBL" id="MCFL01000025">
    <property type="protein sequence ID" value="ORZ34920.1"/>
    <property type="molecule type" value="Genomic_DNA"/>
</dbReference>